<reference evidence="2 3" key="1">
    <citation type="journal article" date="2011" name="Science">
        <title>The ecoresponsive genome of Daphnia pulex.</title>
        <authorList>
            <person name="Colbourne J.K."/>
            <person name="Pfrender M.E."/>
            <person name="Gilbert D."/>
            <person name="Thomas W.K."/>
            <person name="Tucker A."/>
            <person name="Oakley T.H."/>
            <person name="Tokishita S."/>
            <person name="Aerts A."/>
            <person name="Arnold G.J."/>
            <person name="Basu M.K."/>
            <person name="Bauer D.J."/>
            <person name="Caceres C.E."/>
            <person name="Carmel L."/>
            <person name="Casola C."/>
            <person name="Choi J.H."/>
            <person name="Detter J.C."/>
            <person name="Dong Q."/>
            <person name="Dusheyko S."/>
            <person name="Eads B.D."/>
            <person name="Frohlich T."/>
            <person name="Geiler-Samerotte K.A."/>
            <person name="Gerlach D."/>
            <person name="Hatcher P."/>
            <person name="Jogdeo S."/>
            <person name="Krijgsveld J."/>
            <person name="Kriventseva E.V."/>
            <person name="Kultz D."/>
            <person name="Laforsch C."/>
            <person name="Lindquist E."/>
            <person name="Lopez J."/>
            <person name="Manak J.R."/>
            <person name="Muller J."/>
            <person name="Pangilinan J."/>
            <person name="Patwardhan R.P."/>
            <person name="Pitluck S."/>
            <person name="Pritham E.J."/>
            <person name="Rechtsteiner A."/>
            <person name="Rho M."/>
            <person name="Rogozin I.B."/>
            <person name="Sakarya O."/>
            <person name="Salamov A."/>
            <person name="Schaack S."/>
            <person name="Shapiro H."/>
            <person name="Shiga Y."/>
            <person name="Skalitzky C."/>
            <person name="Smith Z."/>
            <person name="Souvorov A."/>
            <person name="Sung W."/>
            <person name="Tang Z."/>
            <person name="Tsuchiya D."/>
            <person name="Tu H."/>
            <person name="Vos H."/>
            <person name="Wang M."/>
            <person name="Wolf Y.I."/>
            <person name="Yamagata H."/>
            <person name="Yamada T."/>
            <person name="Ye Y."/>
            <person name="Shaw J.R."/>
            <person name="Andrews J."/>
            <person name="Crease T.J."/>
            <person name="Tang H."/>
            <person name="Lucas S.M."/>
            <person name="Robertson H.M."/>
            <person name="Bork P."/>
            <person name="Koonin E.V."/>
            <person name="Zdobnov E.M."/>
            <person name="Grigoriev I.V."/>
            <person name="Lynch M."/>
            <person name="Boore J.L."/>
        </authorList>
    </citation>
    <scope>NUCLEOTIDE SEQUENCE [LARGE SCALE GENOMIC DNA]</scope>
</reference>
<organism evidence="2 3">
    <name type="scientific">Daphnia pulex</name>
    <name type="common">Water flea</name>
    <dbReference type="NCBI Taxonomy" id="6669"/>
    <lineage>
        <taxon>Eukaryota</taxon>
        <taxon>Metazoa</taxon>
        <taxon>Ecdysozoa</taxon>
        <taxon>Arthropoda</taxon>
        <taxon>Crustacea</taxon>
        <taxon>Branchiopoda</taxon>
        <taxon>Diplostraca</taxon>
        <taxon>Cladocera</taxon>
        <taxon>Anomopoda</taxon>
        <taxon>Daphniidae</taxon>
        <taxon>Daphnia</taxon>
    </lineage>
</organism>
<protein>
    <recommendedName>
        <fullName evidence="1">BTB domain-containing protein</fullName>
    </recommendedName>
</protein>
<dbReference type="Gene3D" id="3.30.710.10">
    <property type="entry name" value="Potassium Channel Kv1.1, Chain A"/>
    <property type="match status" value="1"/>
</dbReference>
<feature type="non-terminal residue" evidence="2">
    <location>
        <position position="110"/>
    </location>
</feature>
<name>E9GSL4_DAPPU</name>
<dbReference type="SUPFAM" id="SSF54695">
    <property type="entry name" value="POZ domain"/>
    <property type="match status" value="1"/>
</dbReference>
<dbReference type="KEGG" id="dpx:DAPPUDRAFT_27652"/>
<evidence type="ECO:0000313" key="2">
    <source>
        <dbReference type="EMBL" id="EFX77448.1"/>
    </source>
</evidence>
<accession>E9GSL4</accession>
<dbReference type="HOGENOM" id="CLU_004253_9_3_1"/>
<dbReference type="GO" id="GO:0031625">
    <property type="term" value="F:ubiquitin protein ligase binding"/>
    <property type="evidence" value="ECO:0000318"/>
    <property type="project" value="GO_Central"/>
</dbReference>
<dbReference type="InterPro" id="IPR011333">
    <property type="entry name" value="SKP1/BTB/POZ_sf"/>
</dbReference>
<dbReference type="PROSITE" id="PS50097">
    <property type="entry name" value="BTB"/>
    <property type="match status" value="1"/>
</dbReference>
<dbReference type="eggNOG" id="KOG1987">
    <property type="taxonomic scope" value="Eukaryota"/>
</dbReference>
<feature type="non-terminal residue" evidence="2">
    <location>
        <position position="1"/>
    </location>
</feature>
<gene>
    <name evidence="2" type="ORF">DAPPUDRAFT_27652</name>
</gene>
<evidence type="ECO:0000259" key="1">
    <source>
        <dbReference type="PROSITE" id="PS50097"/>
    </source>
</evidence>
<dbReference type="PANTHER" id="PTHR24413">
    <property type="entry name" value="SPECKLE-TYPE POZ PROTEIN"/>
    <property type="match status" value="1"/>
</dbReference>
<dbReference type="Proteomes" id="UP000000305">
    <property type="component" value="Unassembled WGS sequence"/>
</dbReference>
<feature type="domain" description="BTB" evidence="1">
    <location>
        <begin position="1"/>
        <end position="43"/>
    </location>
</feature>
<evidence type="ECO:0000313" key="3">
    <source>
        <dbReference type="Proteomes" id="UP000000305"/>
    </source>
</evidence>
<dbReference type="OrthoDB" id="10249567at2759"/>
<dbReference type="GO" id="GO:0043161">
    <property type="term" value="P:proteasome-mediated ubiquitin-dependent protein catabolic process"/>
    <property type="evidence" value="ECO:0000318"/>
    <property type="project" value="GO_Central"/>
</dbReference>
<dbReference type="GO" id="GO:0030162">
    <property type="term" value="P:regulation of proteolysis"/>
    <property type="evidence" value="ECO:0000318"/>
    <property type="project" value="GO_Central"/>
</dbReference>
<dbReference type="InParanoid" id="E9GSL4"/>
<dbReference type="OMA" id="QESFHAH"/>
<proteinExistence type="predicted"/>
<dbReference type="AlphaFoldDB" id="E9GSL4"/>
<dbReference type="EMBL" id="GL732562">
    <property type="protein sequence ID" value="EFX77448.1"/>
    <property type="molecule type" value="Genomic_DNA"/>
</dbReference>
<sequence>ARSSVFAAMFQSDMQEAATKRVVVTDIEPPIFKQLLQYMYAGKAPDLRLLADEIAQPLLLAADKYDIQDLKDECQMLLRSRITVENAIDTLIWAHYHSATRLAEAALTFV</sequence>
<dbReference type="GO" id="GO:0005634">
    <property type="term" value="C:nucleus"/>
    <property type="evidence" value="ECO:0000318"/>
    <property type="project" value="GO_Central"/>
</dbReference>
<keyword evidence="3" id="KW-1185">Reference proteome</keyword>
<dbReference type="GO" id="GO:0005737">
    <property type="term" value="C:cytoplasm"/>
    <property type="evidence" value="ECO:0000318"/>
    <property type="project" value="GO_Central"/>
</dbReference>
<dbReference type="InterPro" id="IPR000210">
    <property type="entry name" value="BTB/POZ_dom"/>
</dbReference>
<dbReference type="Pfam" id="PF00651">
    <property type="entry name" value="BTB"/>
    <property type="match status" value="1"/>
</dbReference>